<name>A0AAV5T4H1_9BILA</name>
<evidence type="ECO:0008006" key="3">
    <source>
        <dbReference type="Google" id="ProtNLM"/>
    </source>
</evidence>
<comment type="caution">
    <text evidence="1">The sequence shown here is derived from an EMBL/GenBank/DDBJ whole genome shotgun (WGS) entry which is preliminary data.</text>
</comment>
<dbReference type="AlphaFoldDB" id="A0AAV5T4H1"/>
<evidence type="ECO:0000313" key="2">
    <source>
        <dbReference type="Proteomes" id="UP001432027"/>
    </source>
</evidence>
<evidence type="ECO:0000313" key="1">
    <source>
        <dbReference type="EMBL" id="GMS87240.1"/>
    </source>
</evidence>
<organism evidence="1 2">
    <name type="scientific">Pristionchus entomophagus</name>
    <dbReference type="NCBI Taxonomy" id="358040"/>
    <lineage>
        <taxon>Eukaryota</taxon>
        <taxon>Metazoa</taxon>
        <taxon>Ecdysozoa</taxon>
        <taxon>Nematoda</taxon>
        <taxon>Chromadorea</taxon>
        <taxon>Rhabditida</taxon>
        <taxon>Rhabditina</taxon>
        <taxon>Diplogasteromorpha</taxon>
        <taxon>Diplogasteroidea</taxon>
        <taxon>Neodiplogasteridae</taxon>
        <taxon>Pristionchus</taxon>
    </lineage>
</organism>
<reference evidence="1" key="1">
    <citation type="submission" date="2023-10" db="EMBL/GenBank/DDBJ databases">
        <title>Genome assembly of Pristionchus species.</title>
        <authorList>
            <person name="Yoshida K."/>
            <person name="Sommer R.J."/>
        </authorList>
    </citation>
    <scope>NUCLEOTIDE SEQUENCE</scope>
    <source>
        <strain evidence="1">RS0144</strain>
    </source>
</reference>
<dbReference type="EMBL" id="BTSX01000003">
    <property type="protein sequence ID" value="GMS87240.1"/>
    <property type="molecule type" value="Genomic_DNA"/>
</dbReference>
<gene>
    <name evidence="1" type="ORF">PENTCL1PPCAC_9415</name>
</gene>
<feature type="non-terminal residue" evidence="1">
    <location>
        <position position="96"/>
    </location>
</feature>
<dbReference type="Proteomes" id="UP001432027">
    <property type="component" value="Unassembled WGS sequence"/>
</dbReference>
<proteinExistence type="predicted"/>
<keyword evidence="2" id="KW-1185">Reference proteome</keyword>
<protein>
    <recommendedName>
        <fullName evidence="3">Transcription factor CBF/NF-Y/archaeal histone domain-containing protein</fullName>
    </recommendedName>
</protein>
<sequence length="96" mass="11173">MYTSEKAREELFRQISRRGTVSTEDKPNFFLLVFIIYHRLECNIQAENLTNAEVEILERCAADFLVVLYFDIRPFEATKRKKCGCAAQNSDDKTDS</sequence>
<accession>A0AAV5T4H1</accession>